<dbReference type="RefSeq" id="WP_336472906.1">
    <property type="nucleotide sequence ID" value="NZ_JBAWSX010000007.1"/>
</dbReference>
<sequence>MSKFTKYFLMEASDVIPYVMEKLSMFEDTQRLQCKEIGDGNLNYVFRVWDEEKGTSVIVKQAGDTARISDEFKLSTNRIRIESDVLQLEGKLAPRLVPNVYLYDDVMNCCVMEDLSDHTILRTALINHQIFPQLADDLTTFMVNTLLLTSDVVMNHKEKKELVKNYINPELCEITEDLVYSEPFTDHNKRNELFSLNEGWIREHIYGDHVLRMEVAKLKFSFMTNAQALLHGDLHTGSVFVRKDSTKVIDPEFAFYGPMGYDIGNVVANLIFAWINADATMVSGVEKDVYMNWLENAIRDVIDLFSVKFLETWDVHVTDIMAKESGFNRWYLQSVLKDTASVTGLELIRRIVGLAKVKDIISITDEEARARAERICLQAAKSFILQANAHKTGNDFLQTLKTEALLLSTK</sequence>
<dbReference type="SUPFAM" id="SSF56112">
    <property type="entry name" value="Protein kinase-like (PK-like)"/>
    <property type="match status" value="1"/>
</dbReference>
<dbReference type="InterPro" id="IPR009212">
    <property type="entry name" value="Methylthioribose_kinase"/>
</dbReference>
<dbReference type="Pfam" id="PF01636">
    <property type="entry name" value="APH"/>
    <property type="match status" value="1"/>
</dbReference>
<comment type="caution">
    <text evidence="9">The sequence shown here is derived from an EMBL/GenBank/DDBJ whole genome shotgun (WGS) entry which is preliminary data.</text>
</comment>
<accession>A0ABU8FKA8</accession>
<keyword evidence="5" id="KW-0547">Nucleotide-binding</keyword>
<evidence type="ECO:0000256" key="1">
    <source>
        <dbReference type="ARBA" id="ARBA00010165"/>
    </source>
</evidence>
<gene>
    <name evidence="9" type="primary">mtnK</name>
    <name evidence="9" type="ORF">WAZ07_13760</name>
</gene>
<evidence type="ECO:0000256" key="2">
    <source>
        <dbReference type="ARBA" id="ARBA00011738"/>
    </source>
</evidence>
<proteinExistence type="inferred from homology"/>
<dbReference type="EC" id="2.7.1.100" evidence="3"/>
<organism evidence="9 10">
    <name type="scientific">Bacillus bruguierae</name>
    <dbReference type="NCBI Taxonomy" id="3127667"/>
    <lineage>
        <taxon>Bacteria</taxon>
        <taxon>Bacillati</taxon>
        <taxon>Bacillota</taxon>
        <taxon>Bacilli</taxon>
        <taxon>Bacillales</taxon>
        <taxon>Bacillaceae</taxon>
        <taxon>Bacillus</taxon>
    </lineage>
</organism>
<keyword evidence="6 9" id="KW-0418">Kinase</keyword>
<dbReference type="PANTHER" id="PTHR34273:SF2">
    <property type="entry name" value="METHYLTHIORIBOSE KINASE"/>
    <property type="match status" value="1"/>
</dbReference>
<evidence type="ECO:0000313" key="10">
    <source>
        <dbReference type="Proteomes" id="UP001372526"/>
    </source>
</evidence>
<dbReference type="Gene3D" id="3.90.1200.10">
    <property type="match status" value="1"/>
</dbReference>
<evidence type="ECO:0000256" key="4">
    <source>
        <dbReference type="ARBA" id="ARBA00022679"/>
    </source>
</evidence>
<evidence type="ECO:0000256" key="5">
    <source>
        <dbReference type="ARBA" id="ARBA00022741"/>
    </source>
</evidence>
<evidence type="ECO:0000256" key="3">
    <source>
        <dbReference type="ARBA" id="ARBA00012128"/>
    </source>
</evidence>
<reference evidence="9 10" key="1">
    <citation type="submission" date="2024-01" db="EMBL/GenBank/DDBJ databases">
        <title>Seven novel Bacillus-like species.</title>
        <authorList>
            <person name="Liu G."/>
        </authorList>
    </citation>
    <scope>NUCLEOTIDE SEQUENCE [LARGE SCALE GENOMIC DNA]</scope>
    <source>
        <strain evidence="9 10">FJAT-51639</strain>
    </source>
</reference>
<dbReference type="EMBL" id="JBAWSX010000007">
    <property type="protein sequence ID" value="MEI4802371.1"/>
    <property type="molecule type" value="Genomic_DNA"/>
</dbReference>
<comment type="subunit">
    <text evidence="2">Homodimer.</text>
</comment>
<dbReference type="InterPro" id="IPR002575">
    <property type="entry name" value="Aminoglycoside_PTrfase"/>
</dbReference>
<keyword evidence="7" id="KW-0067">ATP-binding</keyword>
<dbReference type="NCBIfam" id="TIGR01767">
    <property type="entry name" value="MTRK"/>
    <property type="match status" value="1"/>
</dbReference>
<name>A0ABU8FKA8_9BACI</name>
<dbReference type="GO" id="GO:0046522">
    <property type="term" value="F:S-methyl-5-thioribose kinase activity"/>
    <property type="evidence" value="ECO:0007669"/>
    <property type="project" value="UniProtKB-EC"/>
</dbReference>
<dbReference type="PIRSF" id="PIRSF031134">
    <property type="entry name" value="MTRK"/>
    <property type="match status" value="1"/>
</dbReference>
<evidence type="ECO:0000259" key="8">
    <source>
        <dbReference type="Pfam" id="PF01636"/>
    </source>
</evidence>
<comment type="similarity">
    <text evidence="1">Belongs to the methylthioribose kinase family.</text>
</comment>
<keyword evidence="4 9" id="KW-0808">Transferase</keyword>
<evidence type="ECO:0000313" key="9">
    <source>
        <dbReference type="EMBL" id="MEI4802371.1"/>
    </source>
</evidence>
<keyword evidence="10" id="KW-1185">Reference proteome</keyword>
<dbReference type="InterPro" id="IPR011009">
    <property type="entry name" value="Kinase-like_dom_sf"/>
</dbReference>
<evidence type="ECO:0000256" key="7">
    <source>
        <dbReference type="ARBA" id="ARBA00022840"/>
    </source>
</evidence>
<protein>
    <recommendedName>
        <fullName evidence="3">S-methyl-5-thioribose kinase</fullName>
        <ecNumber evidence="3">2.7.1.100</ecNumber>
    </recommendedName>
</protein>
<feature type="domain" description="Aminoglycoside phosphotransferase" evidence="8">
    <location>
        <begin position="34"/>
        <end position="272"/>
    </location>
</feature>
<dbReference type="Proteomes" id="UP001372526">
    <property type="component" value="Unassembled WGS sequence"/>
</dbReference>
<dbReference type="PANTHER" id="PTHR34273">
    <property type="entry name" value="METHYLTHIORIBOSE KINASE"/>
    <property type="match status" value="1"/>
</dbReference>
<evidence type="ECO:0000256" key="6">
    <source>
        <dbReference type="ARBA" id="ARBA00022777"/>
    </source>
</evidence>
<dbReference type="Gene3D" id="3.30.200.20">
    <property type="entry name" value="Phosphorylase Kinase, domain 1"/>
    <property type="match status" value="1"/>
</dbReference>